<keyword evidence="4 10" id="KW-0808">Transferase</keyword>
<evidence type="ECO:0000256" key="2">
    <source>
        <dbReference type="ARBA" id="ARBA00012438"/>
    </source>
</evidence>
<accession>A0ABM9CSA8</accession>
<dbReference type="EC" id="2.7.13.3" evidence="2"/>
<organism evidence="10 11">
    <name type="scientific">Paenibacillus auburnensis</name>
    <dbReference type="NCBI Taxonomy" id="2905649"/>
    <lineage>
        <taxon>Bacteria</taxon>
        <taxon>Bacillati</taxon>
        <taxon>Bacillota</taxon>
        <taxon>Bacilli</taxon>
        <taxon>Bacillales</taxon>
        <taxon>Paenibacillaceae</taxon>
        <taxon>Paenibacillus</taxon>
    </lineage>
</organism>
<dbReference type="Pfam" id="PF02518">
    <property type="entry name" value="HATPase_c"/>
    <property type="match status" value="1"/>
</dbReference>
<evidence type="ECO:0000256" key="8">
    <source>
        <dbReference type="ARBA" id="ARBA00023012"/>
    </source>
</evidence>
<proteinExistence type="predicted"/>
<gene>
    <name evidence="10" type="primary">sasA_17</name>
    <name evidence="10" type="ORF">PAECIP111892_04923</name>
</gene>
<dbReference type="Gene3D" id="1.10.287.130">
    <property type="match status" value="1"/>
</dbReference>
<dbReference type="PANTHER" id="PTHR43065">
    <property type="entry name" value="SENSOR HISTIDINE KINASE"/>
    <property type="match status" value="1"/>
</dbReference>
<dbReference type="Pfam" id="PF00512">
    <property type="entry name" value="HisKA"/>
    <property type="match status" value="1"/>
</dbReference>
<keyword evidence="8" id="KW-0902">Two-component regulatory system</keyword>
<dbReference type="GO" id="GO:0016740">
    <property type="term" value="F:transferase activity"/>
    <property type="evidence" value="ECO:0007669"/>
    <property type="project" value="UniProtKB-KW"/>
</dbReference>
<evidence type="ECO:0000313" key="10">
    <source>
        <dbReference type="EMBL" id="CAH1220807.1"/>
    </source>
</evidence>
<keyword evidence="7" id="KW-0067">ATP-binding</keyword>
<dbReference type="InterPro" id="IPR036890">
    <property type="entry name" value="HATPase_C_sf"/>
</dbReference>
<dbReference type="SUPFAM" id="SSF47384">
    <property type="entry name" value="Homodimeric domain of signal transducing histidine kinase"/>
    <property type="match status" value="1"/>
</dbReference>
<evidence type="ECO:0000256" key="6">
    <source>
        <dbReference type="ARBA" id="ARBA00022777"/>
    </source>
</evidence>
<comment type="caution">
    <text evidence="10">The sequence shown here is derived from an EMBL/GenBank/DDBJ whole genome shotgun (WGS) entry which is preliminary data.</text>
</comment>
<dbReference type="SUPFAM" id="SSF55874">
    <property type="entry name" value="ATPase domain of HSP90 chaperone/DNA topoisomerase II/histidine kinase"/>
    <property type="match status" value="1"/>
</dbReference>
<dbReference type="Gene3D" id="3.30.565.10">
    <property type="entry name" value="Histidine kinase-like ATPase, C-terminal domain"/>
    <property type="match status" value="1"/>
</dbReference>
<dbReference type="InterPro" id="IPR004358">
    <property type="entry name" value="Sig_transdc_His_kin-like_C"/>
</dbReference>
<evidence type="ECO:0000256" key="7">
    <source>
        <dbReference type="ARBA" id="ARBA00022840"/>
    </source>
</evidence>
<comment type="catalytic activity">
    <reaction evidence="1">
        <text>ATP + protein L-histidine = ADP + protein N-phospho-L-histidine.</text>
        <dbReference type="EC" id="2.7.13.3"/>
    </reaction>
</comment>
<keyword evidence="11" id="KW-1185">Reference proteome</keyword>
<keyword evidence="6" id="KW-0418">Kinase</keyword>
<evidence type="ECO:0000313" key="11">
    <source>
        <dbReference type="Proteomes" id="UP000838324"/>
    </source>
</evidence>
<dbReference type="CDD" id="cd00082">
    <property type="entry name" value="HisKA"/>
    <property type="match status" value="1"/>
</dbReference>
<evidence type="ECO:0000259" key="9">
    <source>
        <dbReference type="PROSITE" id="PS50109"/>
    </source>
</evidence>
<feature type="domain" description="Histidine kinase" evidence="9">
    <location>
        <begin position="161"/>
        <end position="370"/>
    </location>
</feature>
<dbReference type="SMART" id="SM00388">
    <property type="entry name" value="HisKA"/>
    <property type="match status" value="1"/>
</dbReference>
<name>A0ABM9CSA8_9BACL</name>
<dbReference type="PRINTS" id="PR00344">
    <property type="entry name" value="BCTRLSENSOR"/>
</dbReference>
<dbReference type="Proteomes" id="UP000838324">
    <property type="component" value="Unassembled WGS sequence"/>
</dbReference>
<keyword evidence="5" id="KW-0547">Nucleotide-binding</keyword>
<dbReference type="PROSITE" id="PS50109">
    <property type="entry name" value="HIS_KIN"/>
    <property type="match status" value="1"/>
</dbReference>
<evidence type="ECO:0000256" key="3">
    <source>
        <dbReference type="ARBA" id="ARBA00022553"/>
    </source>
</evidence>
<dbReference type="EMBL" id="CAKMMG010000010">
    <property type="protein sequence ID" value="CAH1220807.1"/>
    <property type="molecule type" value="Genomic_DNA"/>
</dbReference>
<evidence type="ECO:0000256" key="4">
    <source>
        <dbReference type="ARBA" id="ARBA00022679"/>
    </source>
</evidence>
<dbReference type="InterPro" id="IPR003594">
    <property type="entry name" value="HATPase_dom"/>
</dbReference>
<dbReference type="InterPro" id="IPR036097">
    <property type="entry name" value="HisK_dim/P_sf"/>
</dbReference>
<dbReference type="RefSeq" id="WP_236336792.1">
    <property type="nucleotide sequence ID" value="NZ_CAKMMG010000010.1"/>
</dbReference>
<evidence type="ECO:0000256" key="5">
    <source>
        <dbReference type="ARBA" id="ARBA00022741"/>
    </source>
</evidence>
<sequence>MTEIQFLEILQNHKEIIIHRWFDRLSQHYPGFYDHEFIMRETYNLFQFMLDIEIPVESHTHFASIPTLSEQCFQQKIPVDHIILFNQLWTDTLLFFVEQHEHGKTIPIKLIRIILQRVFEFERCFVIHYSKFTNELLEKQEKTLAELHEARLTVVGKMAASMAHEIRNPLTTILGFLKLIRRDNITSTTISYLDIIEKEFQNIQMQITGFLSFSKKGAFEESFEIISINSLVHSVIGMVTPRLIDHNIIFQLNIEEDILLSLQKTSIQQVVSNIINNSIDALSEIEQNRTLIVKSQRIRDMYVVSIANNGPQIPEAIQYKLFEPFVTSKKHGTGLGLSICKQIMTRNLGDITFASNPKETTFEIIFRVPG</sequence>
<reference evidence="10" key="1">
    <citation type="submission" date="2022-01" db="EMBL/GenBank/DDBJ databases">
        <authorList>
            <person name="Criscuolo A."/>
        </authorList>
    </citation>
    <scope>NUCLEOTIDE SEQUENCE</scope>
    <source>
        <strain evidence="10">CIP111892</strain>
    </source>
</reference>
<dbReference type="InterPro" id="IPR003661">
    <property type="entry name" value="HisK_dim/P_dom"/>
</dbReference>
<protein>
    <recommendedName>
        <fullName evidence="2">histidine kinase</fullName>
        <ecNumber evidence="2">2.7.13.3</ecNumber>
    </recommendedName>
</protein>
<keyword evidence="3" id="KW-0597">Phosphoprotein</keyword>
<dbReference type="SMART" id="SM00387">
    <property type="entry name" value="HATPase_c"/>
    <property type="match status" value="1"/>
</dbReference>
<evidence type="ECO:0000256" key="1">
    <source>
        <dbReference type="ARBA" id="ARBA00000085"/>
    </source>
</evidence>
<dbReference type="InterPro" id="IPR005467">
    <property type="entry name" value="His_kinase_dom"/>
</dbReference>
<dbReference type="PANTHER" id="PTHR43065:SF10">
    <property type="entry name" value="PEROXIDE STRESS-ACTIVATED HISTIDINE KINASE MAK3"/>
    <property type="match status" value="1"/>
</dbReference>